<keyword evidence="3" id="KW-1185">Reference proteome</keyword>
<dbReference type="InterPro" id="IPR032092">
    <property type="entry name" value="PilW"/>
</dbReference>
<evidence type="ECO:0000256" key="1">
    <source>
        <dbReference type="SAM" id="Phobius"/>
    </source>
</evidence>
<dbReference type="RefSeq" id="WP_183630635.1">
    <property type="nucleotide sequence ID" value="NZ_BAABLE010000011.1"/>
</dbReference>
<dbReference type="GO" id="GO:0043683">
    <property type="term" value="P:type IV pilus assembly"/>
    <property type="evidence" value="ECO:0007669"/>
    <property type="project" value="InterPro"/>
</dbReference>
<keyword evidence="1" id="KW-1133">Transmembrane helix</keyword>
<name>A0A840BII3_9RHOO</name>
<dbReference type="Pfam" id="PF07963">
    <property type="entry name" value="N_methyl"/>
    <property type="match status" value="1"/>
</dbReference>
<gene>
    <name evidence="2" type="ORF">GGR36_000044</name>
</gene>
<evidence type="ECO:0000313" key="2">
    <source>
        <dbReference type="EMBL" id="MBB4010736.1"/>
    </source>
</evidence>
<protein>
    <submittedName>
        <fullName evidence="2">Type IV pilus assembly protein PilW</fullName>
    </submittedName>
</protein>
<keyword evidence="1" id="KW-0812">Transmembrane</keyword>
<dbReference type="Pfam" id="PF16074">
    <property type="entry name" value="PilW"/>
    <property type="match status" value="1"/>
</dbReference>
<dbReference type="EMBL" id="JACIET010000001">
    <property type="protein sequence ID" value="MBB4010736.1"/>
    <property type="molecule type" value="Genomic_DNA"/>
</dbReference>
<comment type="caution">
    <text evidence="2">The sequence shown here is derived from an EMBL/GenBank/DDBJ whole genome shotgun (WGS) entry which is preliminary data.</text>
</comment>
<accession>A0A840BII3</accession>
<reference evidence="2 3" key="1">
    <citation type="submission" date="2020-08" db="EMBL/GenBank/DDBJ databases">
        <title>Genomic Encyclopedia of Type Strains, Phase IV (KMG-IV): sequencing the most valuable type-strain genomes for metagenomic binning, comparative biology and taxonomic classification.</title>
        <authorList>
            <person name="Goeker M."/>
        </authorList>
    </citation>
    <scope>NUCLEOTIDE SEQUENCE [LARGE SCALE GENOMIC DNA]</scope>
    <source>
        <strain evidence="2 3">DSM 106739</strain>
    </source>
</reference>
<organism evidence="2 3">
    <name type="scientific">Niveibacterium umoris</name>
    <dbReference type="NCBI Taxonomy" id="1193620"/>
    <lineage>
        <taxon>Bacteria</taxon>
        <taxon>Pseudomonadati</taxon>
        <taxon>Pseudomonadota</taxon>
        <taxon>Betaproteobacteria</taxon>
        <taxon>Rhodocyclales</taxon>
        <taxon>Rhodocyclaceae</taxon>
        <taxon>Niveibacterium</taxon>
    </lineage>
</organism>
<sequence>MTSSFLHKMPKNTNQSGVSLVELMVSMVIGMLVVLAATQLFGGNVTASRATKDIAQIQEGARVGFDILARQIRMAGFHPVSSFDNFNIINAGCVADSAQAICGVNDAAAPTPNLSDEVRVRFWGADGSTPGVADGATMDCEGLAVGAGQVEEERLRIVTLPTNPGDASTNTPTLVCEVIRGAANIAAGGPIAAQVPLVYGVDTMQILYGEDTNGDSSPDIWRPANLANMANVNAVQVALLLRSEGTNNPSLTYTYRLFGDLYGGAGDAGASFADPSDGRARRIVTFSVNLRNRTK</sequence>
<dbReference type="Proteomes" id="UP000561045">
    <property type="component" value="Unassembled WGS sequence"/>
</dbReference>
<feature type="transmembrane region" description="Helical" evidence="1">
    <location>
        <begin position="20"/>
        <end position="42"/>
    </location>
</feature>
<evidence type="ECO:0000313" key="3">
    <source>
        <dbReference type="Proteomes" id="UP000561045"/>
    </source>
</evidence>
<proteinExistence type="predicted"/>
<dbReference type="AlphaFoldDB" id="A0A840BII3"/>
<dbReference type="PROSITE" id="PS00409">
    <property type="entry name" value="PROKAR_NTER_METHYL"/>
    <property type="match status" value="1"/>
</dbReference>
<dbReference type="InterPro" id="IPR012902">
    <property type="entry name" value="N_methyl_site"/>
</dbReference>
<keyword evidence="1" id="KW-0472">Membrane</keyword>